<name>A0A7X5VDI3_9ACTN</name>
<comment type="caution">
    <text evidence="2">The sequence shown here is derived from an EMBL/GenBank/DDBJ whole genome shotgun (WGS) entry which is preliminary data.</text>
</comment>
<dbReference type="Proteomes" id="UP000555407">
    <property type="component" value="Unassembled WGS sequence"/>
</dbReference>
<feature type="transmembrane region" description="Helical" evidence="1">
    <location>
        <begin position="12"/>
        <end position="30"/>
    </location>
</feature>
<feature type="transmembrane region" description="Helical" evidence="1">
    <location>
        <begin position="42"/>
        <end position="62"/>
    </location>
</feature>
<evidence type="ECO:0000313" key="2">
    <source>
        <dbReference type="EMBL" id="NIK59245.1"/>
    </source>
</evidence>
<reference evidence="2 3" key="1">
    <citation type="submission" date="2020-03" db="EMBL/GenBank/DDBJ databases">
        <title>Sequencing the genomes of 1000 actinobacteria strains.</title>
        <authorList>
            <person name="Klenk H.-P."/>
        </authorList>
    </citation>
    <scope>NUCLEOTIDE SEQUENCE [LARGE SCALE GENOMIC DNA]</scope>
    <source>
        <strain evidence="2 3">DSM 45490</strain>
    </source>
</reference>
<accession>A0A7X5VDI3</accession>
<dbReference type="RefSeq" id="WP_167210706.1">
    <property type="nucleotide sequence ID" value="NZ_JAASRO010000001.1"/>
</dbReference>
<organism evidence="2 3">
    <name type="scientific">Kribbella shirazensis</name>
    <dbReference type="NCBI Taxonomy" id="1105143"/>
    <lineage>
        <taxon>Bacteria</taxon>
        <taxon>Bacillati</taxon>
        <taxon>Actinomycetota</taxon>
        <taxon>Actinomycetes</taxon>
        <taxon>Propionibacteriales</taxon>
        <taxon>Kribbellaceae</taxon>
        <taxon>Kribbella</taxon>
    </lineage>
</organism>
<gene>
    <name evidence="2" type="ORF">BJY22_004962</name>
</gene>
<feature type="transmembrane region" description="Helical" evidence="1">
    <location>
        <begin position="74"/>
        <end position="91"/>
    </location>
</feature>
<keyword evidence="3" id="KW-1185">Reference proteome</keyword>
<dbReference type="AlphaFoldDB" id="A0A7X5VDI3"/>
<protein>
    <submittedName>
        <fullName evidence="2">Threonine/homoserine/homoserine lactone efflux protein</fullName>
    </submittedName>
</protein>
<dbReference type="InterPro" id="IPR021315">
    <property type="entry name" value="Gap/Sap"/>
</dbReference>
<keyword evidence="1" id="KW-0812">Transmembrane</keyword>
<proteinExistence type="predicted"/>
<evidence type="ECO:0000256" key="1">
    <source>
        <dbReference type="SAM" id="Phobius"/>
    </source>
</evidence>
<dbReference type="Pfam" id="PF11139">
    <property type="entry name" value="SfLAP"/>
    <property type="match status" value="1"/>
</dbReference>
<feature type="transmembrane region" description="Helical" evidence="1">
    <location>
        <begin position="157"/>
        <end position="181"/>
    </location>
</feature>
<keyword evidence="1" id="KW-0472">Membrane</keyword>
<keyword evidence="1" id="KW-1133">Transmembrane helix</keyword>
<evidence type="ECO:0000313" key="3">
    <source>
        <dbReference type="Proteomes" id="UP000555407"/>
    </source>
</evidence>
<sequence>MGDVIGEILPLALVVAISPIPIIAAILMLLSPNAKTTGVGFLVGWIAGVVIAVVAFTLLSSLLSEDDSDTSNPVKGTIQLALGVLLILLAAKQWQARPRGQGEPELPKWMSAIDTLTTVKGLGLGFLLSALNPKNLIMAAGAGIAIGGGNLGTGETVVVIIVFTAIAASTVAVPVIGYLAAADRLAEPLEALRGWLVRENTVVMAILLLVIGVVMIGKGIGSF</sequence>
<feature type="transmembrane region" description="Helical" evidence="1">
    <location>
        <begin position="202"/>
        <end position="221"/>
    </location>
</feature>
<dbReference type="EMBL" id="JAASRO010000001">
    <property type="protein sequence ID" value="NIK59245.1"/>
    <property type="molecule type" value="Genomic_DNA"/>
</dbReference>